<name>A0A1I0FHP3_9FIRM</name>
<evidence type="ECO:0000313" key="11">
    <source>
        <dbReference type="EMBL" id="SET56948.1"/>
    </source>
</evidence>
<dbReference type="Proteomes" id="UP000199820">
    <property type="component" value="Unassembled WGS sequence"/>
</dbReference>
<dbReference type="PROSITE" id="PS01195">
    <property type="entry name" value="PEPT_TRNA_HYDROL_1"/>
    <property type="match status" value="1"/>
</dbReference>
<keyword evidence="8" id="KW-0963">Cytoplasm</keyword>
<evidence type="ECO:0000256" key="3">
    <source>
        <dbReference type="ARBA" id="ARBA00022801"/>
    </source>
</evidence>
<evidence type="ECO:0000256" key="8">
    <source>
        <dbReference type="HAMAP-Rule" id="MF_00083"/>
    </source>
</evidence>
<comment type="subunit">
    <text evidence="8">Monomer.</text>
</comment>
<evidence type="ECO:0000256" key="7">
    <source>
        <dbReference type="ARBA" id="ARBA00050038"/>
    </source>
</evidence>
<comment type="function">
    <text evidence="8">Hydrolyzes ribosome-free peptidyl-tRNAs (with 1 or more amino acids incorporated), which drop off the ribosome during protein synthesis, or as a result of ribosome stalling.</text>
</comment>
<dbReference type="EC" id="3.1.1.29" evidence="1 8"/>
<evidence type="ECO:0000256" key="10">
    <source>
        <dbReference type="RuleBase" id="RU004320"/>
    </source>
</evidence>
<comment type="function">
    <text evidence="8">Catalyzes the release of premature peptidyl moieties from peptidyl-tRNA molecules trapped in stalled 50S ribosomal subunits, and thus maintains levels of free tRNAs and 50S ribosomes.</text>
</comment>
<comment type="subcellular location">
    <subcellularLocation>
        <location evidence="8">Cytoplasm</location>
    </subcellularLocation>
</comment>
<dbReference type="InterPro" id="IPR001328">
    <property type="entry name" value="Pept_tRNA_hydro"/>
</dbReference>
<dbReference type="InterPro" id="IPR036416">
    <property type="entry name" value="Pept_tRNA_hydro_sf"/>
</dbReference>
<evidence type="ECO:0000256" key="5">
    <source>
        <dbReference type="ARBA" id="ARBA00038063"/>
    </source>
</evidence>
<dbReference type="PANTHER" id="PTHR17224">
    <property type="entry name" value="PEPTIDYL-TRNA HYDROLASE"/>
    <property type="match status" value="1"/>
</dbReference>
<dbReference type="InterPro" id="IPR018171">
    <property type="entry name" value="Pept_tRNA_hydro_CS"/>
</dbReference>
<feature type="binding site" evidence="8">
    <location>
        <position position="66"/>
    </location>
    <ligand>
        <name>tRNA</name>
        <dbReference type="ChEBI" id="CHEBI:17843"/>
    </ligand>
</feature>
<dbReference type="Pfam" id="PF01195">
    <property type="entry name" value="Pept_tRNA_hydro"/>
    <property type="match status" value="1"/>
</dbReference>
<feature type="site" description="Discriminates between blocked and unblocked aminoacyl-tRNA" evidence="8">
    <location>
        <position position="9"/>
    </location>
</feature>
<keyword evidence="3 8" id="KW-0378">Hydrolase</keyword>
<dbReference type="GO" id="GO:0004045">
    <property type="term" value="F:peptidyl-tRNA hydrolase activity"/>
    <property type="evidence" value="ECO:0007669"/>
    <property type="project" value="UniProtKB-UniRule"/>
</dbReference>
<sequence>MYIIAGLGNPGRDYEHTRHNVGFDTLDQLADRLGITLNESKFKGIFGKGMIGGEKVILVKPLTYMNNSGECIRPLMDYYKVEPDHFIVIYDDISLDPGVIRVRGKGSAGGHNGIKSLIQHLGTQDFPRVRIGIGAKPSQMDLVDYVLGHFDQVTRKVMEEAYRDGAEAACAVIQDGVQKAMSGFNGAARKDNSEKNGKHIPKE</sequence>
<feature type="binding site" evidence="8">
    <location>
        <position position="112"/>
    </location>
    <ligand>
        <name>tRNA</name>
        <dbReference type="ChEBI" id="CHEBI:17843"/>
    </ligand>
</feature>
<gene>
    <name evidence="8" type="primary">pth</name>
    <name evidence="11" type="ORF">SAMN04487771_102524</name>
</gene>
<feature type="binding site" evidence="8">
    <location>
        <position position="14"/>
    </location>
    <ligand>
        <name>tRNA</name>
        <dbReference type="ChEBI" id="CHEBI:17843"/>
    </ligand>
</feature>
<dbReference type="Gene3D" id="3.40.50.1470">
    <property type="entry name" value="Peptidyl-tRNA hydrolase"/>
    <property type="match status" value="1"/>
</dbReference>
<keyword evidence="4 8" id="KW-0694">RNA-binding</keyword>
<evidence type="ECO:0000256" key="9">
    <source>
        <dbReference type="RuleBase" id="RU000673"/>
    </source>
</evidence>
<dbReference type="NCBIfam" id="TIGR00447">
    <property type="entry name" value="pth"/>
    <property type="match status" value="1"/>
</dbReference>
<evidence type="ECO:0000256" key="2">
    <source>
        <dbReference type="ARBA" id="ARBA00022555"/>
    </source>
</evidence>
<evidence type="ECO:0000256" key="6">
    <source>
        <dbReference type="ARBA" id="ARBA00048707"/>
    </source>
</evidence>
<feature type="binding site" evidence="8">
    <location>
        <position position="64"/>
    </location>
    <ligand>
        <name>tRNA</name>
        <dbReference type="ChEBI" id="CHEBI:17843"/>
    </ligand>
</feature>
<dbReference type="PROSITE" id="PS01196">
    <property type="entry name" value="PEPT_TRNA_HYDROL_2"/>
    <property type="match status" value="1"/>
</dbReference>
<evidence type="ECO:0000256" key="1">
    <source>
        <dbReference type="ARBA" id="ARBA00013260"/>
    </source>
</evidence>
<evidence type="ECO:0000313" key="12">
    <source>
        <dbReference type="Proteomes" id="UP000199820"/>
    </source>
</evidence>
<dbReference type="STRING" id="1526.SAMN02910262_01958"/>
<feature type="active site" description="Proton acceptor" evidence="8">
    <location>
        <position position="19"/>
    </location>
</feature>
<protein>
    <recommendedName>
        <fullName evidence="7 8">Peptidyl-tRNA hydrolase</fullName>
        <shortName evidence="8">Pth</shortName>
        <ecNumber evidence="1 8">3.1.1.29</ecNumber>
    </recommendedName>
</protein>
<dbReference type="GO" id="GO:0006515">
    <property type="term" value="P:protein quality control for misfolded or incompletely synthesized proteins"/>
    <property type="evidence" value="ECO:0007669"/>
    <property type="project" value="UniProtKB-UniRule"/>
</dbReference>
<dbReference type="EMBL" id="FOIL01000025">
    <property type="protein sequence ID" value="SET56948.1"/>
    <property type="molecule type" value="Genomic_DNA"/>
</dbReference>
<keyword evidence="12" id="KW-1185">Reference proteome</keyword>
<dbReference type="GO" id="GO:0072344">
    <property type="term" value="P:rescue of stalled ribosome"/>
    <property type="evidence" value="ECO:0007669"/>
    <property type="project" value="UniProtKB-UniRule"/>
</dbReference>
<dbReference type="OrthoDB" id="9800507at2"/>
<dbReference type="SUPFAM" id="SSF53178">
    <property type="entry name" value="Peptidyl-tRNA hydrolase-like"/>
    <property type="match status" value="1"/>
</dbReference>
<feature type="site" description="Stabilizes the basic form of H active site to accept a proton" evidence="8">
    <location>
        <position position="91"/>
    </location>
</feature>
<dbReference type="FunFam" id="3.40.50.1470:FF:000001">
    <property type="entry name" value="Peptidyl-tRNA hydrolase"/>
    <property type="match status" value="1"/>
</dbReference>
<dbReference type="AlphaFoldDB" id="A0A1I0FHP3"/>
<comment type="catalytic activity">
    <reaction evidence="6 8 9">
        <text>an N-acyl-L-alpha-aminoacyl-tRNA + H2O = an N-acyl-L-amino acid + a tRNA + H(+)</text>
        <dbReference type="Rhea" id="RHEA:54448"/>
        <dbReference type="Rhea" id="RHEA-COMP:10123"/>
        <dbReference type="Rhea" id="RHEA-COMP:13883"/>
        <dbReference type="ChEBI" id="CHEBI:15377"/>
        <dbReference type="ChEBI" id="CHEBI:15378"/>
        <dbReference type="ChEBI" id="CHEBI:59874"/>
        <dbReference type="ChEBI" id="CHEBI:78442"/>
        <dbReference type="ChEBI" id="CHEBI:138191"/>
        <dbReference type="EC" id="3.1.1.29"/>
    </reaction>
</comment>
<dbReference type="PANTHER" id="PTHR17224:SF1">
    <property type="entry name" value="PEPTIDYL-TRNA HYDROLASE"/>
    <property type="match status" value="1"/>
</dbReference>
<reference evidence="11 12" key="1">
    <citation type="submission" date="2016-10" db="EMBL/GenBank/DDBJ databases">
        <authorList>
            <person name="de Groot N.N."/>
        </authorList>
    </citation>
    <scope>NUCLEOTIDE SEQUENCE [LARGE SCALE GENOMIC DNA]</scope>
    <source>
        <strain evidence="11 12">KH1P1</strain>
    </source>
</reference>
<dbReference type="HAMAP" id="MF_00083">
    <property type="entry name" value="Pept_tRNA_hydro_bact"/>
    <property type="match status" value="1"/>
</dbReference>
<dbReference type="eggNOG" id="COG0193">
    <property type="taxonomic scope" value="Bacteria"/>
</dbReference>
<dbReference type="CDD" id="cd00462">
    <property type="entry name" value="PTH"/>
    <property type="match status" value="1"/>
</dbReference>
<organism evidence="11 12">
    <name type="scientific">[Clostridium] aminophilum</name>
    <dbReference type="NCBI Taxonomy" id="1526"/>
    <lineage>
        <taxon>Bacteria</taxon>
        <taxon>Bacillati</taxon>
        <taxon>Bacillota</taxon>
        <taxon>Clostridia</taxon>
        <taxon>Lachnospirales</taxon>
        <taxon>Lachnospiraceae</taxon>
    </lineage>
</organism>
<evidence type="ECO:0000256" key="4">
    <source>
        <dbReference type="ARBA" id="ARBA00022884"/>
    </source>
</evidence>
<dbReference type="GO" id="GO:0005737">
    <property type="term" value="C:cytoplasm"/>
    <property type="evidence" value="ECO:0007669"/>
    <property type="project" value="UniProtKB-SubCell"/>
</dbReference>
<proteinExistence type="inferred from homology"/>
<dbReference type="GO" id="GO:0000049">
    <property type="term" value="F:tRNA binding"/>
    <property type="evidence" value="ECO:0007669"/>
    <property type="project" value="UniProtKB-UniRule"/>
</dbReference>
<dbReference type="RefSeq" id="WP_074649635.1">
    <property type="nucleotide sequence ID" value="NZ_FOIL01000025.1"/>
</dbReference>
<comment type="similarity">
    <text evidence="5 8 10">Belongs to the PTH family.</text>
</comment>
<keyword evidence="2 8" id="KW-0820">tRNA-binding</keyword>
<accession>A0A1I0FHP3</accession>